<reference evidence="1" key="1">
    <citation type="submission" date="2023-03" db="EMBL/GenBank/DDBJ databases">
        <title>Chromosome-level genomes of two armyworms, Mythimna separata and Mythimna loreyi, provide insights into the biosynthesis and reception of sex pheromones.</title>
        <authorList>
            <person name="Zhao H."/>
        </authorList>
    </citation>
    <scope>NUCLEOTIDE SEQUENCE</scope>
    <source>
        <strain evidence="1">BeijingLab</strain>
    </source>
</reference>
<accession>A0ACC2Q470</accession>
<name>A0ACC2Q470_9NEOP</name>
<evidence type="ECO:0000313" key="2">
    <source>
        <dbReference type="Proteomes" id="UP001231649"/>
    </source>
</evidence>
<sequence>MRVCASFLLLGICAYTRCSAASTPADIKRSVNLALETVLEFNDRDKAADIKFLDNVQNFITKVKTVINNNSNVKTDFRRDFKTSKVGSMTDFIQEVVKIFNTYDDTTFKDFFDILDEEIRKYHYRGCKFYELMENYEIRTMIAEKLDSVKRQPAAAIKANINTLSETLTNVNRNKNIREVVNYVDSLYRQDTREQQQKVLADLRAHNKDKSKTNLREVIKNAVRALVFDHYTNLNTNVRRDVKQKIDDFWKRFKPNDTSDNINNEVKTPKRDSRKHTANIDVEQSDYKEVAMKRDDKRLDKKPYQRARKDNIEPLKSLEKGRKIQSPKHTGPKVQKKPKTKHQEESSNSIEFYRQPKAYIQQKKAIHLKKIPQNTLLKSRKHSEKSEAADLTTRLPKDNTNSHIWIEESTGRLPKAVLDKLTKRPTGSQVRLTQIKHDTKHNNKYGKSKKSWHENRYERKHNATSRKVHNKKHQIEPIRKHWTKYESESTDDSSQTSSGHIRRKSYKNSNNKLHQYKKSKESFRVELNDADESSSAVSETHKFMDVPIPEKSSKTNKPSRGARTAPKKKLAAPSRAQRKRYDDARRTKSHQRKPSSKTSTTLERLKEKHEKTSDHQSQKIVNSLEKDLYVIKKIKNLEKELEEVKSKLKGSTKVKLRGPKKDQELHDVSESKLKQKQIETSKTVVNVVSKIESKHVQQTTPKYNVSKDNIEHGENNSNVKADENKKVTGLPQSSEPSKLEQKVPDILPLPTKKDVVDSKPKPSPTTETADNKIKIRNGNTDKLANDKSTTEGDVKVTKESINDNKKRDELLKKTADTNEILRKAIKDEGPKTLDKRKQSETVFRSNDNMNSNDFINTKGKNNLTMRTDNKTDVVLSTSKFNIEDVKNILKGVELTEKQKKQLQFYENRQKELLRTTTTTNAPSTTLSKTTNEKDIKSLDKDINSTTNITSNTNTTSNVLRSEAEKPNTKSQNNKKDDGQDNIKNNKNKIETRQLPPHPQEQKKEEDPKKGQDLSKSLARPRRPVINNFIVGSKPEQNLSGSKKSDSKTMESFQKEFIGKIASKYRKLMAEKAKKAKDIMNTGKGKNGDKGKLPHPKTVPKDPETKQMYDEFESLKNKLFNMAVMKPGEDKKTNKKPDLKTETEEDESGEDNELENMIGDTMLGGNFNRNDFTPVNRAILDASTTGTKGSDIKSTSVTTKTSGTTTKPTTTAVVTTPVTSKLTTSQAPKAKS</sequence>
<protein>
    <submittedName>
        <fullName evidence="1">Uncharacterized protein</fullName>
    </submittedName>
</protein>
<keyword evidence="2" id="KW-1185">Reference proteome</keyword>
<organism evidence="1 2">
    <name type="scientific">Mythimna loreyi</name>
    <dbReference type="NCBI Taxonomy" id="667449"/>
    <lineage>
        <taxon>Eukaryota</taxon>
        <taxon>Metazoa</taxon>
        <taxon>Ecdysozoa</taxon>
        <taxon>Arthropoda</taxon>
        <taxon>Hexapoda</taxon>
        <taxon>Insecta</taxon>
        <taxon>Pterygota</taxon>
        <taxon>Neoptera</taxon>
        <taxon>Endopterygota</taxon>
        <taxon>Lepidoptera</taxon>
        <taxon>Glossata</taxon>
        <taxon>Ditrysia</taxon>
        <taxon>Noctuoidea</taxon>
        <taxon>Noctuidae</taxon>
        <taxon>Noctuinae</taxon>
        <taxon>Hadenini</taxon>
        <taxon>Mythimna</taxon>
    </lineage>
</organism>
<dbReference type="Proteomes" id="UP001231649">
    <property type="component" value="Chromosome 30"/>
</dbReference>
<evidence type="ECO:0000313" key="1">
    <source>
        <dbReference type="EMBL" id="KAJ8704749.1"/>
    </source>
</evidence>
<gene>
    <name evidence="1" type="ORF">PYW08_012069</name>
</gene>
<comment type="caution">
    <text evidence="1">The sequence shown here is derived from an EMBL/GenBank/DDBJ whole genome shotgun (WGS) entry which is preliminary data.</text>
</comment>
<dbReference type="EMBL" id="CM056806">
    <property type="protein sequence ID" value="KAJ8704749.1"/>
    <property type="molecule type" value="Genomic_DNA"/>
</dbReference>
<proteinExistence type="predicted"/>